<comment type="caution">
    <text evidence="1">The sequence shown here is derived from an EMBL/GenBank/DDBJ whole genome shotgun (WGS) entry which is preliminary data.</text>
</comment>
<sequence length="543" mass="62923">MKHSQQFQWLSWRRLELAFLGIYAVLFYAFAVKRSVDLSRDFSQGKQQAKLWGLQQGWISEQLIDLSDSQWRNFRGNLPVLTAVMAGFMLLGFALGQGFSFSGKGRLHFWLLVSLIYVLYLHGACIIFIVAISLGNYAVVKCAGGTRLFPIALWSYNLAFLIGNRVYEGYSFASLGEHWAILDEYRGAFRWHISFNMIMLRMVSFGFDYHWAILPRPSTVDWEKHDANCHICRSGSACYLALQEKPLAKGIYNFLAYICYLLYAPLYIAGPIISFNSFTSQLVSPQKSYTRLQVAAYGVRWLACMLLMEFMTHYCYFNSFAVSKTWQILSPLDIFLVSYGVLNFMWLKFLLIWRFFRFWALASGIEAPENMPRCVNNCYDLEGFWRSWHASYNRWLVRYLYVPLGGAQWRLLNVWIIFTFVALWHDLEWKLLSWAWVTCILWVPELLAKTVMRLSWLQGFRKSVMYREVCAIAGALNITGLMTANLVGFVVGPSGMKSLSSQLLARQNTVVLFGILTSLYVGTKIMFHVRERESYKKVKRTID</sequence>
<gene>
    <name evidence="1" type="ORF">O6H91_05G057300</name>
</gene>
<dbReference type="Proteomes" id="UP001162992">
    <property type="component" value="Chromosome 5"/>
</dbReference>
<accession>A0ACC2DNJ1</accession>
<reference evidence="2" key="1">
    <citation type="journal article" date="2024" name="Proc. Natl. Acad. Sci. U.S.A.">
        <title>Extraordinary preservation of gene collinearity over three hundred million years revealed in homosporous lycophytes.</title>
        <authorList>
            <person name="Li C."/>
            <person name="Wickell D."/>
            <person name="Kuo L.Y."/>
            <person name="Chen X."/>
            <person name="Nie B."/>
            <person name="Liao X."/>
            <person name="Peng D."/>
            <person name="Ji J."/>
            <person name="Jenkins J."/>
            <person name="Williams M."/>
            <person name="Shu S."/>
            <person name="Plott C."/>
            <person name="Barry K."/>
            <person name="Rajasekar S."/>
            <person name="Grimwood J."/>
            <person name="Han X."/>
            <person name="Sun S."/>
            <person name="Hou Z."/>
            <person name="He W."/>
            <person name="Dai G."/>
            <person name="Sun C."/>
            <person name="Schmutz J."/>
            <person name="Leebens-Mack J.H."/>
            <person name="Li F.W."/>
            <person name="Wang L."/>
        </authorList>
    </citation>
    <scope>NUCLEOTIDE SEQUENCE [LARGE SCALE GENOMIC DNA]</scope>
    <source>
        <strain evidence="2">cv. PW_Plant_1</strain>
    </source>
</reference>
<protein>
    <submittedName>
        <fullName evidence="1">Uncharacterized protein</fullName>
    </submittedName>
</protein>
<evidence type="ECO:0000313" key="2">
    <source>
        <dbReference type="Proteomes" id="UP001162992"/>
    </source>
</evidence>
<proteinExistence type="predicted"/>
<keyword evidence="2" id="KW-1185">Reference proteome</keyword>
<organism evidence="1 2">
    <name type="scientific">Diphasiastrum complanatum</name>
    <name type="common">Issler's clubmoss</name>
    <name type="synonym">Lycopodium complanatum</name>
    <dbReference type="NCBI Taxonomy" id="34168"/>
    <lineage>
        <taxon>Eukaryota</taxon>
        <taxon>Viridiplantae</taxon>
        <taxon>Streptophyta</taxon>
        <taxon>Embryophyta</taxon>
        <taxon>Tracheophyta</taxon>
        <taxon>Lycopodiopsida</taxon>
        <taxon>Lycopodiales</taxon>
        <taxon>Lycopodiaceae</taxon>
        <taxon>Lycopodioideae</taxon>
        <taxon>Diphasiastrum</taxon>
    </lineage>
</organism>
<dbReference type="EMBL" id="CM055096">
    <property type="protein sequence ID" value="KAJ7555853.1"/>
    <property type="molecule type" value="Genomic_DNA"/>
</dbReference>
<evidence type="ECO:0000313" key="1">
    <source>
        <dbReference type="EMBL" id="KAJ7555853.1"/>
    </source>
</evidence>
<name>A0ACC2DNJ1_DIPCM</name>